<organism evidence="2 3">
    <name type="scientific">Hydrogenovibrio marinus</name>
    <dbReference type="NCBI Taxonomy" id="28885"/>
    <lineage>
        <taxon>Bacteria</taxon>
        <taxon>Pseudomonadati</taxon>
        <taxon>Pseudomonadota</taxon>
        <taxon>Gammaproteobacteria</taxon>
        <taxon>Thiotrichales</taxon>
        <taxon>Piscirickettsiaceae</taxon>
        <taxon>Hydrogenovibrio</taxon>
    </lineage>
</organism>
<keyword evidence="3" id="KW-1185">Reference proteome</keyword>
<dbReference type="STRING" id="28885.EI16_12600"/>
<dbReference type="InterPro" id="IPR055397">
    <property type="entry name" value="TraK_C"/>
</dbReference>
<accession>A0A066ZR59</accession>
<evidence type="ECO:0000313" key="2">
    <source>
        <dbReference type="EMBL" id="KDN94729.1"/>
    </source>
</evidence>
<sequence length="232" mass="26002">MLPSVNAFADTSYSKEKEVKFLVSTNDYSMIQIDGVKLKSADADSKYCDIDIARSKKLGKVVFKPVSDKKFTLFVTDVQGNTYPVRVVPNKKTAPDVFVIQPKEKKTEVSAADLLKLRRVNYAISTSNSRIKIATNLLTSMANGVVPYNVDVEKNNKSLYLWEEVKFNRDFSYKLGSLTGTKYTIQNITDKPMVILEKEFYTIAKNVLGVGVESPRLMPGEKTSVYVVNVSQ</sequence>
<feature type="domain" description="TraK C-terminal" evidence="1">
    <location>
        <begin position="132"/>
        <end position="228"/>
    </location>
</feature>
<reference evidence="2 3" key="1">
    <citation type="submission" date="2014-04" db="EMBL/GenBank/DDBJ databases">
        <title>Draft genome sequence of Hydrogenovibrio marinus MH-110, a model organism for aerobic H2 metabolism.</title>
        <authorList>
            <person name="Cha H.J."/>
            <person name="Jo B.H."/>
            <person name="Hwang B.H."/>
        </authorList>
    </citation>
    <scope>NUCLEOTIDE SEQUENCE [LARGE SCALE GENOMIC DNA]</scope>
    <source>
        <strain evidence="2 3">MH-110</strain>
    </source>
</reference>
<dbReference type="Pfam" id="PF23536">
    <property type="entry name" value="TraK_C"/>
    <property type="match status" value="1"/>
</dbReference>
<proteinExistence type="predicted"/>
<evidence type="ECO:0000313" key="3">
    <source>
        <dbReference type="Proteomes" id="UP000027341"/>
    </source>
</evidence>
<gene>
    <name evidence="2" type="ORF">EI16_12600</name>
</gene>
<dbReference type="EMBL" id="JMIU01000002">
    <property type="protein sequence ID" value="KDN94729.1"/>
    <property type="molecule type" value="Genomic_DNA"/>
</dbReference>
<dbReference type="Proteomes" id="UP000027341">
    <property type="component" value="Unassembled WGS sequence"/>
</dbReference>
<dbReference type="AlphaFoldDB" id="A0A066ZR59"/>
<evidence type="ECO:0000259" key="1">
    <source>
        <dbReference type="Pfam" id="PF23536"/>
    </source>
</evidence>
<comment type="caution">
    <text evidence="2">The sequence shown here is derived from an EMBL/GenBank/DDBJ whole genome shotgun (WGS) entry which is preliminary data.</text>
</comment>
<name>A0A066ZR59_HYDMR</name>
<protein>
    <recommendedName>
        <fullName evidence="1">TraK C-terminal domain-containing protein</fullName>
    </recommendedName>
</protein>